<organism evidence="2 3">
    <name type="scientific">Synechococcus elongatus PCC 11801</name>
    <dbReference type="NCBI Taxonomy" id="2219813"/>
    <lineage>
        <taxon>Bacteria</taxon>
        <taxon>Bacillati</taxon>
        <taxon>Cyanobacteriota</taxon>
        <taxon>Cyanophyceae</taxon>
        <taxon>Synechococcales</taxon>
        <taxon>Synechococcaceae</taxon>
        <taxon>Synechococcus</taxon>
    </lineage>
</organism>
<feature type="region of interest" description="Disordered" evidence="1">
    <location>
        <begin position="126"/>
        <end position="147"/>
    </location>
</feature>
<dbReference type="EMBL" id="CP030139">
    <property type="protein sequence ID" value="AZB72119.2"/>
    <property type="molecule type" value="Genomic_DNA"/>
</dbReference>
<name>A0AAN1QMK4_SYNEL</name>
<dbReference type="AlphaFoldDB" id="A0AAN1QMK4"/>
<reference evidence="2 3" key="1">
    <citation type="journal article" date="2018" name="Sci. Rep.">
        <title>Genome Features and Biochemical Characteristics of a Robust, Fast Growing and Naturally Transformable Cyanobacterium Synechococcus elongatus PCC 11801 Isolated from India.</title>
        <authorList>
            <person name="Jaiswal D."/>
            <person name="Sengupta A."/>
            <person name="Sohoni S."/>
            <person name="Sengupta S."/>
            <person name="Phadnavis A.G."/>
            <person name="Pakrasi H.B."/>
            <person name="Wangikar P.P."/>
        </authorList>
    </citation>
    <scope>NUCLEOTIDE SEQUENCE [LARGE SCALE GENOMIC DNA]</scope>
    <source>
        <strain evidence="2 3">PCC 11801</strain>
    </source>
</reference>
<sequence>MQLLSRRMAWRRYRESLAIAAIALGFLGGVALRIHWDFASHQARLQALQAQGALPLATPDSQTAPNQTVEAAIRHAIEQNLIPQGDNDCLTGAYRYQLERYGIRIDCRAKTETEWQGYGIVPPPPESVLLQPASASQPDLLSAPTAQ</sequence>
<gene>
    <name evidence="2" type="ORF">DOP62_04720</name>
</gene>
<evidence type="ECO:0000313" key="3">
    <source>
        <dbReference type="Proteomes" id="UP000267249"/>
    </source>
</evidence>
<proteinExistence type="predicted"/>
<dbReference type="Proteomes" id="UP000267249">
    <property type="component" value="Chromosome"/>
</dbReference>
<accession>A0AAN1QMK4</accession>
<protein>
    <submittedName>
        <fullName evidence="2">Uncharacterized protein</fullName>
    </submittedName>
</protein>
<feature type="compositionally biased region" description="Polar residues" evidence="1">
    <location>
        <begin position="133"/>
        <end position="147"/>
    </location>
</feature>
<evidence type="ECO:0000313" key="2">
    <source>
        <dbReference type="EMBL" id="AZB72119.2"/>
    </source>
</evidence>
<evidence type="ECO:0000256" key="1">
    <source>
        <dbReference type="SAM" id="MobiDB-lite"/>
    </source>
</evidence>